<feature type="domain" description="FANCI solenoid 3" evidence="4">
    <location>
        <begin position="807"/>
        <end position="1027"/>
    </location>
</feature>
<proteinExistence type="predicted"/>
<keyword evidence="9" id="KW-1185">Reference proteome</keyword>
<dbReference type="Pfam" id="PF14676">
    <property type="entry name" value="FANCI_S2"/>
    <property type="match status" value="1"/>
</dbReference>
<evidence type="ECO:0000259" key="5">
    <source>
        <dbReference type="Pfam" id="PF14678"/>
    </source>
</evidence>
<dbReference type="Pfam" id="PF14677">
    <property type="entry name" value="FANCI_S3"/>
    <property type="match status" value="1"/>
</dbReference>
<evidence type="ECO:0000259" key="6">
    <source>
        <dbReference type="Pfam" id="PF14679"/>
    </source>
</evidence>
<dbReference type="PANTHER" id="PTHR21818">
    <property type="entry name" value="BC025462 PROTEIN"/>
    <property type="match status" value="1"/>
</dbReference>
<dbReference type="InterPro" id="IPR029312">
    <property type="entry name" value="FANCI_HD2"/>
</dbReference>
<evidence type="ECO:0000259" key="3">
    <source>
        <dbReference type="Pfam" id="PF14676"/>
    </source>
</evidence>
<evidence type="ECO:0000313" key="8">
    <source>
        <dbReference type="EMBL" id="KAK7790419.1"/>
    </source>
</evidence>
<evidence type="ECO:0008006" key="10">
    <source>
        <dbReference type="Google" id="ProtNLM"/>
    </source>
</evidence>
<dbReference type="GO" id="GO:0070182">
    <property type="term" value="F:DNA polymerase binding"/>
    <property type="evidence" value="ECO:0007669"/>
    <property type="project" value="TreeGrafter"/>
</dbReference>
<evidence type="ECO:0000259" key="4">
    <source>
        <dbReference type="Pfam" id="PF14677"/>
    </source>
</evidence>
<feature type="domain" description="FANCI solenoid 1" evidence="2">
    <location>
        <begin position="65"/>
        <end position="284"/>
    </location>
</feature>
<reference evidence="8 9" key="1">
    <citation type="submission" date="2024-03" db="EMBL/GenBank/DDBJ databases">
        <title>The genome assembly and annotation of the cricket Gryllus longicercus Weissman &amp; Gray.</title>
        <authorList>
            <person name="Szrajer S."/>
            <person name="Gray D."/>
            <person name="Ylla G."/>
        </authorList>
    </citation>
    <scope>NUCLEOTIDE SEQUENCE [LARGE SCALE GENOMIC DNA]</scope>
    <source>
        <strain evidence="8">DAG 2021-001</strain>
        <tissue evidence="8">Whole body minus gut</tissue>
    </source>
</reference>
<dbReference type="PANTHER" id="PTHR21818:SF0">
    <property type="entry name" value="FANCONI ANEMIA GROUP I PROTEIN"/>
    <property type="match status" value="1"/>
</dbReference>
<dbReference type="InterPro" id="IPR029308">
    <property type="entry name" value="FANCI_S1"/>
</dbReference>
<dbReference type="EMBL" id="JAZDUA010000628">
    <property type="protein sequence ID" value="KAK7790419.1"/>
    <property type="molecule type" value="Genomic_DNA"/>
</dbReference>
<dbReference type="InterPro" id="IPR029314">
    <property type="entry name" value="FANCI_S4"/>
</dbReference>
<dbReference type="Pfam" id="PF14679">
    <property type="entry name" value="FANCI_HD1"/>
    <property type="match status" value="1"/>
</dbReference>
<feature type="domain" description="FANCI helical" evidence="6">
    <location>
        <begin position="291"/>
        <end position="373"/>
    </location>
</feature>
<organism evidence="8 9">
    <name type="scientific">Gryllus longicercus</name>
    <dbReference type="NCBI Taxonomy" id="2509291"/>
    <lineage>
        <taxon>Eukaryota</taxon>
        <taxon>Metazoa</taxon>
        <taxon>Ecdysozoa</taxon>
        <taxon>Arthropoda</taxon>
        <taxon>Hexapoda</taxon>
        <taxon>Insecta</taxon>
        <taxon>Pterygota</taxon>
        <taxon>Neoptera</taxon>
        <taxon>Polyneoptera</taxon>
        <taxon>Orthoptera</taxon>
        <taxon>Ensifera</taxon>
        <taxon>Gryllidea</taxon>
        <taxon>Grylloidea</taxon>
        <taxon>Gryllidae</taxon>
        <taxon>Gryllinae</taxon>
        <taxon>Gryllus</taxon>
    </lineage>
</organism>
<protein>
    <recommendedName>
        <fullName evidence="10">Fanconi anemia group I protein</fullName>
    </recommendedName>
</protein>
<evidence type="ECO:0000259" key="2">
    <source>
        <dbReference type="Pfam" id="PF14675"/>
    </source>
</evidence>
<comment type="caution">
    <text evidence="8">The sequence shown here is derived from an EMBL/GenBank/DDBJ whole genome shotgun (WGS) entry which is preliminary data.</text>
</comment>
<dbReference type="InterPro" id="IPR016024">
    <property type="entry name" value="ARM-type_fold"/>
</dbReference>
<evidence type="ECO:0000256" key="1">
    <source>
        <dbReference type="SAM" id="MobiDB-lite"/>
    </source>
</evidence>
<feature type="domain" description="FANCI solenoid 2" evidence="3">
    <location>
        <begin position="384"/>
        <end position="528"/>
    </location>
</feature>
<feature type="region of interest" description="Disordered" evidence="1">
    <location>
        <begin position="1295"/>
        <end position="1352"/>
    </location>
</feature>
<feature type="compositionally biased region" description="Basic and acidic residues" evidence="1">
    <location>
        <begin position="1312"/>
        <end position="1323"/>
    </location>
</feature>
<evidence type="ECO:0000313" key="9">
    <source>
        <dbReference type="Proteomes" id="UP001378592"/>
    </source>
</evidence>
<evidence type="ECO:0000259" key="7">
    <source>
        <dbReference type="Pfam" id="PF14680"/>
    </source>
</evidence>
<dbReference type="Pfam" id="PF14675">
    <property type="entry name" value="FANCI_S1"/>
    <property type="match status" value="1"/>
</dbReference>
<name>A0AAN9V8S1_9ORTH</name>
<feature type="domain" description="FANCI helical" evidence="7">
    <location>
        <begin position="545"/>
        <end position="760"/>
    </location>
</feature>
<sequence length="1352" mass="153868">MKELEEAVVAHGKERDFKKLGSVLDNTDVKVLKKLFSSKLGHVDAFQIINYTLMGLPKTGSAQVKRPKLILHVLETMLEKNMSTSEANKIIDCLSCEMIWLSPSQMVRLTQWCVDSIQQSEQKYMAWKVLLPNLLNLLSDLSKVELSGTEMSGCEYRRQIINTLCNTTWNPNIITSVAGMFTDMQLAPDEHLQVVFKLCQGIEKLEPASLPPLVHQLLLLTKQQHGLPLFLHLQQYFTRGLYNRIRCGAQESNSDDFISEDVLGSRHELMRAESTILFYINQAANVGNANIKDLLNSLKSTVTAPEFCLNPFFFTVFLSISFVTCYEDPVFDVIRSAVARVLVEDKRKEHSAWLQNIIPSGCDLERLITQIIESSGREREMIREGFVKLAFALLKGDSRQKLGHGRQVWKYGRLILCRLVKKYYDVAPTVVQLICNHIIIGPQVTQYVDTLLKLSVGTPLMLAECQENLKQLIEQLLQSASVSQQVVVCVMPLVRTFPSIRDCLMLVLRKAVYSSNVHIRLTAVKGFLLMLKTLDVKSLAIATQSTQCSQSTSSQVHSEPLEWGDSFGKEVINVLQRCTTQQAEVRSALYTGLFEAVSKSPHIYPHAVDFVLSLLQKYYKSDEIVQPPLDFNKTLSVKEMDVTLMEPIGQLVFLCQQFVTRVGCNEELEDDKSVNQVREILDLLCKRMIMCTPENLGLVDDVDLNDILPESRCLNEVYHQALVVYEALIAYTFASWSISKKDHHQELISLFRSYTKLLDFGKNAAKPGKNGEKSSRAKRNKTMNDTISEQKAGMKKKAIGLKKSASVLDLKSVVLMLEALFSESVPWAQEDDLRPVKNRREFCRYALQVTLQLLQQVHSMKYTDLQVDSGLFNYCSQIGSIIYKRFLHMEDDVDSPLEEDPLMTVLAVECYNELLASVILHFEPQLPQLLEDMGGVKYSEGLGEQLHVPIKSVQKRLVFSLEEAEETDNDPVLKKLPLLFASLLSQLSLHLPLHNSTASQVFSWLKNLVTEKTMTNKPVVKEIFSLLFKLQIRHKVDGALFDNVALQLLNLMDAIDTDTPVERVSRFAILTEVTQIVCLQQLCAAIMHMLNDIDWLVARSRGMFAARAYPSSQSSEEKTEHLRKQEREICSHMSHCVKLVTILVRISLPEGPAMDAVLKLLINLYNSVSNLAKYFSMRSSKVDMAFQNARFTHVVHLTAVELAKHVQWLLLHVMDDPDEDEEERKKSKKGEKLRMARELKDSKLVPRIVYGMEMFEKNVILLSKKCNVNLMERVKVHSGRDFRIKIDVVKTTLENQEGNNEEEADIEEDSDEVQRSELEADKGEAEEEEEKQDDEEEEEEEDLPARKKKRFS</sequence>
<dbReference type="Proteomes" id="UP001378592">
    <property type="component" value="Unassembled WGS sequence"/>
</dbReference>
<feature type="compositionally biased region" description="Acidic residues" evidence="1">
    <location>
        <begin position="1299"/>
        <end position="1311"/>
    </location>
</feature>
<dbReference type="InterPro" id="IPR029313">
    <property type="entry name" value="FANCI_S3"/>
</dbReference>
<dbReference type="Pfam" id="PF14680">
    <property type="entry name" value="FANCI_HD2"/>
    <property type="match status" value="1"/>
</dbReference>
<feature type="domain" description="FANCI solenoid 4" evidence="5">
    <location>
        <begin position="1040"/>
        <end position="1287"/>
    </location>
</feature>
<feature type="compositionally biased region" description="Acidic residues" evidence="1">
    <location>
        <begin position="1324"/>
        <end position="1342"/>
    </location>
</feature>
<dbReference type="SUPFAM" id="SSF48371">
    <property type="entry name" value="ARM repeat"/>
    <property type="match status" value="1"/>
</dbReference>
<dbReference type="GO" id="GO:0006281">
    <property type="term" value="P:DNA repair"/>
    <property type="evidence" value="ECO:0007669"/>
    <property type="project" value="InterPro"/>
</dbReference>
<gene>
    <name evidence="8" type="ORF">R5R35_013511</name>
</gene>
<accession>A0AAN9V8S1</accession>
<dbReference type="InterPro" id="IPR029315">
    <property type="entry name" value="FANCI_S2"/>
</dbReference>
<dbReference type="Pfam" id="PF14678">
    <property type="entry name" value="FANCI_S4"/>
    <property type="match status" value="1"/>
</dbReference>
<dbReference type="InterPro" id="IPR029310">
    <property type="entry name" value="FANCI_HD1"/>
</dbReference>
<dbReference type="InterPro" id="IPR026171">
    <property type="entry name" value="FANCI"/>
</dbReference>